<evidence type="ECO:0000259" key="17">
    <source>
        <dbReference type="PROSITE" id="PS50918"/>
    </source>
</evidence>
<dbReference type="PROSITE" id="PS50918">
    <property type="entry name" value="WWE"/>
    <property type="match status" value="1"/>
</dbReference>
<dbReference type="Proteomes" id="UP000242188">
    <property type="component" value="Unassembled WGS sequence"/>
</dbReference>
<keyword evidence="4" id="KW-0548">Nucleotidyltransferase</keyword>
<dbReference type="STRING" id="6573.A0A210QN48"/>
<dbReference type="SUPFAM" id="SSF47587">
    <property type="entry name" value="Domain of poly(ADP-ribose) polymerase"/>
    <property type="match status" value="1"/>
</dbReference>
<keyword evidence="5" id="KW-0479">Metal-binding</keyword>
<dbReference type="PANTHER" id="PTHR10459">
    <property type="entry name" value="DNA LIGASE"/>
    <property type="match status" value="1"/>
</dbReference>
<dbReference type="PROSITE" id="PS51977">
    <property type="entry name" value="WGR"/>
    <property type="match status" value="1"/>
</dbReference>
<organism evidence="21 22">
    <name type="scientific">Mizuhopecten yessoensis</name>
    <name type="common">Japanese scallop</name>
    <name type="synonym">Patinopecten yessoensis</name>
    <dbReference type="NCBI Taxonomy" id="6573"/>
    <lineage>
        <taxon>Eukaryota</taxon>
        <taxon>Metazoa</taxon>
        <taxon>Spiralia</taxon>
        <taxon>Lophotrochozoa</taxon>
        <taxon>Mollusca</taxon>
        <taxon>Bivalvia</taxon>
        <taxon>Autobranchia</taxon>
        <taxon>Pteriomorphia</taxon>
        <taxon>Pectinida</taxon>
        <taxon>Pectinoidea</taxon>
        <taxon>Pectinidae</taxon>
        <taxon>Mizuhopecten</taxon>
    </lineage>
</organism>
<dbReference type="Gene3D" id="1.20.142.10">
    <property type="entry name" value="Poly(ADP-ribose) polymerase, regulatory domain"/>
    <property type="match status" value="1"/>
</dbReference>
<protein>
    <recommendedName>
        <fullName evidence="15">Poly [ADP-ribose] polymerase</fullName>
        <shortName evidence="15">PARP</shortName>
        <ecNumber evidence="15">2.4.2.-</ecNumber>
    </recommendedName>
</protein>
<dbReference type="Pfam" id="PF00644">
    <property type="entry name" value="PARP"/>
    <property type="match status" value="1"/>
</dbReference>
<evidence type="ECO:0000256" key="2">
    <source>
        <dbReference type="ARBA" id="ARBA00022676"/>
    </source>
</evidence>
<evidence type="ECO:0000256" key="7">
    <source>
        <dbReference type="ARBA" id="ARBA00022765"/>
    </source>
</evidence>
<dbReference type="Pfam" id="PF02825">
    <property type="entry name" value="WWE"/>
    <property type="match status" value="2"/>
</dbReference>
<dbReference type="GO" id="GO:1990404">
    <property type="term" value="F:NAD+-protein mono-ADP-ribosyltransferase activity"/>
    <property type="evidence" value="ECO:0007669"/>
    <property type="project" value="TreeGrafter"/>
</dbReference>
<keyword evidence="11" id="KW-0238">DNA-binding</keyword>
<evidence type="ECO:0000256" key="15">
    <source>
        <dbReference type="RuleBase" id="RU362114"/>
    </source>
</evidence>
<feature type="region of interest" description="Disordered" evidence="16">
    <location>
        <begin position="186"/>
        <end position="250"/>
    </location>
</feature>
<dbReference type="InterPro" id="IPR050800">
    <property type="entry name" value="ARTD/PARP"/>
</dbReference>
<keyword evidence="3 15" id="KW-0808">Transferase</keyword>
<feature type="domain" description="WWE" evidence="17">
    <location>
        <begin position="106"/>
        <end position="182"/>
    </location>
</feature>
<comment type="similarity">
    <text evidence="13">Belongs to the ARTD/PARP family.</text>
</comment>
<dbReference type="PROSITE" id="PS51059">
    <property type="entry name" value="PARP_CATALYTIC"/>
    <property type="match status" value="1"/>
</dbReference>
<keyword evidence="10 15" id="KW-0520">NAD</keyword>
<keyword evidence="8" id="KW-0863">Zinc-finger</keyword>
<dbReference type="EC" id="2.4.2.-" evidence="15"/>
<comment type="subcellular location">
    <subcellularLocation>
        <location evidence="1">Nucleus</location>
    </subcellularLocation>
</comment>
<keyword evidence="2 15" id="KW-0328">Glycosyltransferase</keyword>
<evidence type="ECO:0000259" key="19">
    <source>
        <dbReference type="PROSITE" id="PS51060"/>
    </source>
</evidence>
<evidence type="ECO:0000256" key="10">
    <source>
        <dbReference type="ARBA" id="ARBA00023027"/>
    </source>
</evidence>
<dbReference type="GO" id="GO:0016779">
    <property type="term" value="F:nucleotidyltransferase activity"/>
    <property type="evidence" value="ECO:0007669"/>
    <property type="project" value="UniProtKB-KW"/>
</dbReference>
<dbReference type="SUPFAM" id="SSF117839">
    <property type="entry name" value="WWE domain"/>
    <property type="match status" value="2"/>
</dbReference>
<keyword evidence="7" id="KW-0013">ADP-ribosylation</keyword>
<dbReference type="FunFam" id="3.90.228.10:FF:000002">
    <property type="entry name" value="Poly [ADP-ribose] polymerase"/>
    <property type="match status" value="1"/>
</dbReference>
<comment type="caution">
    <text evidence="21">The sequence shown here is derived from an EMBL/GenBank/DDBJ whole genome shotgun (WGS) entry which is preliminary data.</text>
</comment>
<evidence type="ECO:0000256" key="16">
    <source>
        <dbReference type="SAM" id="MobiDB-lite"/>
    </source>
</evidence>
<dbReference type="SUPFAM" id="SSF142921">
    <property type="entry name" value="WGR domain-like"/>
    <property type="match status" value="1"/>
</dbReference>
<dbReference type="OrthoDB" id="429950at2759"/>
<feature type="region of interest" description="Disordered" evidence="16">
    <location>
        <begin position="18"/>
        <end position="38"/>
    </location>
</feature>
<dbReference type="Gene3D" id="3.90.228.10">
    <property type="match status" value="1"/>
</dbReference>
<evidence type="ECO:0000256" key="8">
    <source>
        <dbReference type="ARBA" id="ARBA00022771"/>
    </source>
</evidence>
<dbReference type="InterPro" id="IPR004170">
    <property type="entry name" value="WWE_dom"/>
</dbReference>
<evidence type="ECO:0000256" key="14">
    <source>
        <dbReference type="ARBA" id="ARBA00033987"/>
    </source>
</evidence>
<evidence type="ECO:0000256" key="9">
    <source>
        <dbReference type="ARBA" id="ARBA00022833"/>
    </source>
</evidence>
<evidence type="ECO:0000256" key="3">
    <source>
        <dbReference type="ARBA" id="ARBA00022679"/>
    </source>
</evidence>
<dbReference type="InterPro" id="IPR037197">
    <property type="entry name" value="WWE_dom_sf"/>
</dbReference>
<sequence>MPTDQTVWNVMNKSINAEAAGGDASSSKKPCHDGSGETTIDSCSVRWEWEGDKNVWTQYASNLNESICKAVANGLNEVDFDVGKTSLAVKIDQMAQKNKKTGWQRRLRCCVQEDGGFYVWQWEDEQGKWNPYSYDIAVKLEKARQLKETEVDVSACARSYRVDLSKMHQTNLVTDVVRNVARIKSDAEESTGETPVVSSSNGDVTATKSGKGKVKVEPVDNSATKSGRGAAKSGGKASKSGRSEEGESKVRTVIVKKGSAPVDLECTLAEKAEVFSEGKDVWDCMLNQTSVGNNNNKYYLIQLLTEGKGKFHVWQRWGRVGYNGQNNLVPCGADLDKAKKIFAKKFTDKTRNNWAERDNFEKVPGKYDLLKMDYGAEGGMDEMDAGPSGSVDSDVKCPPSKLDQRLQNLVNLICDIKSMEEAVIEMKYDAKKAPLGKLTSEQVKAGYAALKVIDTCITSGDFGTKLNRACDDFYTRIPHDFGMRPPAIIRTKEVVELKMQLLEALGDIEIAIKTLKMGDRSENPVDRHYHSLKCKMEPMDHKADDFKMITDYLHNTHAVTHNQFKYQVLDIFEMEKEGETAAFKDYGNRMLLWHGSRLTNWVGILSQGLRIAPPEAPVTGYMFGKGVYFADMSSKSANYCFATKTKNTALLLLCEVSLGQTNDLLNADYNAAKLPPGKHSTRGLGRIGPDPASTKTLTDGTLVPLGKSKDTGVKNPKGYTLNYNEFIVYDTKQIRMKYLVKVKLNFK</sequence>
<accession>A0A210QN48</accession>
<dbReference type="Gene3D" id="2.20.140.10">
    <property type="entry name" value="WGR domain"/>
    <property type="match status" value="1"/>
</dbReference>
<dbReference type="EMBL" id="NEDP02002762">
    <property type="protein sequence ID" value="OWF50159.1"/>
    <property type="molecule type" value="Genomic_DNA"/>
</dbReference>
<evidence type="ECO:0000313" key="22">
    <source>
        <dbReference type="Proteomes" id="UP000242188"/>
    </source>
</evidence>
<dbReference type="InterPro" id="IPR036930">
    <property type="entry name" value="WGR_dom_sf"/>
</dbReference>
<proteinExistence type="inferred from homology"/>
<dbReference type="CDD" id="cd01437">
    <property type="entry name" value="parp_like"/>
    <property type="match status" value="1"/>
</dbReference>
<dbReference type="GO" id="GO:0005730">
    <property type="term" value="C:nucleolus"/>
    <property type="evidence" value="ECO:0007669"/>
    <property type="project" value="TreeGrafter"/>
</dbReference>
<feature type="domain" description="WGR" evidence="20">
    <location>
        <begin position="271"/>
        <end position="367"/>
    </location>
</feature>
<dbReference type="InterPro" id="IPR008893">
    <property type="entry name" value="WGR_domain"/>
</dbReference>
<dbReference type="PROSITE" id="PS51060">
    <property type="entry name" value="PARP_ALPHA_HD"/>
    <property type="match status" value="1"/>
</dbReference>
<dbReference type="InterPro" id="IPR018123">
    <property type="entry name" value="WWE-dom_subgr"/>
</dbReference>
<dbReference type="GO" id="GO:0006302">
    <property type="term" value="P:double-strand break repair"/>
    <property type="evidence" value="ECO:0007669"/>
    <property type="project" value="TreeGrafter"/>
</dbReference>
<feature type="domain" description="PARP catalytic" evidence="18">
    <location>
        <begin position="523"/>
        <end position="747"/>
    </location>
</feature>
<dbReference type="InterPro" id="IPR012317">
    <property type="entry name" value="Poly(ADP-ribose)pol_cat_dom"/>
</dbReference>
<feature type="compositionally biased region" description="Basic and acidic residues" evidence="16">
    <location>
        <begin position="241"/>
        <end position="250"/>
    </location>
</feature>
<feature type="domain" description="PARP alpha-helical" evidence="19">
    <location>
        <begin position="399"/>
        <end position="516"/>
    </location>
</feature>
<evidence type="ECO:0000256" key="6">
    <source>
        <dbReference type="ARBA" id="ARBA00022737"/>
    </source>
</evidence>
<reference evidence="21 22" key="1">
    <citation type="journal article" date="2017" name="Nat. Ecol. Evol.">
        <title>Scallop genome provides insights into evolution of bilaterian karyotype and development.</title>
        <authorList>
            <person name="Wang S."/>
            <person name="Zhang J."/>
            <person name="Jiao W."/>
            <person name="Li J."/>
            <person name="Xun X."/>
            <person name="Sun Y."/>
            <person name="Guo X."/>
            <person name="Huan P."/>
            <person name="Dong B."/>
            <person name="Zhang L."/>
            <person name="Hu X."/>
            <person name="Sun X."/>
            <person name="Wang J."/>
            <person name="Zhao C."/>
            <person name="Wang Y."/>
            <person name="Wang D."/>
            <person name="Huang X."/>
            <person name="Wang R."/>
            <person name="Lv J."/>
            <person name="Li Y."/>
            <person name="Zhang Z."/>
            <person name="Liu B."/>
            <person name="Lu W."/>
            <person name="Hui Y."/>
            <person name="Liang J."/>
            <person name="Zhou Z."/>
            <person name="Hou R."/>
            <person name="Li X."/>
            <person name="Liu Y."/>
            <person name="Li H."/>
            <person name="Ning X."/>
            <person name="Lin Y."/>
            <person name="Zhao L."/>
            <person name="Xing Q."/>
            <person name="Dou J."/>
            <person name="Li Y."/>
            <person name="Mao J."/>
            <person name="Guo H."/>
            <person name="Dou H."/>
            <person name="Li T."/>
            <person name="Mu C."/>
            <person name="Jiang W."/>
            <person name="Fu Q."/>
            <person name="Fu X."/>
            <person name="Miao Y."/>
            <person name="Liu J."/>
            <person name="Yu Q."/>
            <person name="Li R."/>
            <person name="Liao H."/>
            <person name="Li X."/>
            <person name="Kong Y."/>
            <person name="Jiang Z."/>
            <person name="Chourrout D."/>
            <person name="Li R."/>
            <person name="Bao Z."/>
        </authorList>
    </citation>
    <scope>NUCLEOTIDE SEQUENCE [LARGE SCALE GENOMIC DNA]</scope>
    <source>
        <strain evidence="21 22">PY_sf001</strain>
    </source>
</reference>
<evidence type="ECO:0000256" key="11">
    <source>
        <dbReference type="ARBA" id="ARBA00023125"/>
    </source>
</evidence>
<name>A0A210QN48_MIZYE</name>
<dbReference type="FunFam" id="2.20.140.10:FF:000001">
    <property type="entry name" value="Poly [ADP-ribose] polymerase"/>
    <property type="match status" value="1"/>
</dbReference>
<gene>
    <name evidence="21" type="ORF">KP79_PYT14117</name>
</gene>
<evidence type="ECO:0000256" key="12">
    <source>
        <dbReference type="ARBA" id="ARBA00023242"/>
    </source>
</evidence>
<keyword evidence="9" id="KW-0862">Zinc</keyword>
<evidence type="ECO:0000259" key="18">
    <source>
        <dbReference type="PROSITE" id="PS51059"/>
    </source>
</evidence>
<dbReference type="SMART" id="SM00773">
    <property type="entry name" value="WGR"/>
    <property type="match status" value="1"/>
</dbReference>
<evidence type="ECO:0000259" key="20">
    <source>
        <dbReference type="PROSITE" id="PS51977"/>
    </source>
</evidence>
<keyword evidence="22" id="KW-1185">Reference proteome</keyword>
<dbReference type="SMART" id="SM00678">
    <property type="entry name" value="WWE"/>
    <property type="match status" value="1"/>
</dbReference>
<dbReference type="PANTHER" id="PTHR10459:SF60">
    <property type="entry name" value="POLY [ADP-RIBOSE] POLYMERASE 2"/>
    <property type="match status" value="1"/>
</dbReference>
<dbReference type="AlphaFoldDB" id="A0A210QN48"/>
<dbReference type="Pfam" id="PF02877">
    <property type="entry name" value="PARP_reg"/>
    <property type="match status" value="1"/>
</dbReference>
<comment type="catalytic activity">
    <reaction evidence="14">
        <text>NAD(+) + (ADP-D-ribosyl)n-acceptor = nicotinamide + (ADP-D-ribosyl)n+1-acceptor + H(+).</text>
        <dbReference type="EC" id="2.4.2.30"/>
    </reaction>
</comment>
<keyword evidence="6" id="KW-0677">Repeat</keyword>
<dbReference type="InterPro" id="IPR036616">
    <property type="entry name" value="Poly(ADP-ribose)pol_reg_dom_sf"/>
</dbReference>
<dbReference type="SUPFAM" id="SSF56399">
    <property type="entry name" value="ADP-ribosylation"/>
    <property type="match status" value="1"/>
</dbReference>
<feature type="compositionally biased region" description="Low complexity" evidence="16">
    <location>
        <begin position="225"/>
        <end position="240"/>
    </location>
</feature>
<feature type="compositionally biased region" description="Polar residues" evidence="16">
    <location>
        <begin position="192"/>
        <end position="208"/>
    </location>
</feature>
<evidence type="ECO:0000256" key="13">
    <source>
        <dbReference type="ARBA" id="ARBA00024347"/>
    </source>
</evidence>
<dbReference type="GO" id="GO:0003677">
    <property type="term" value="F:DNA binding"/>
    <property type="evidence" value="ECO:0007669"/>
    <property type="project" value="UniProtKB-KW"/>
</dbReference>
<dbReference type="Gene3D" id="3.30.720.50">
    <property type="match status" value="2"/>
</dbReference>
<keyword evidence="12" id="KW-0539">Nucleus</keyword>
<dbReference type="GO" id="GO:0003950">
    <property type="term" value="F:NAD+ poly-ADP-ribosyltransferase activity"/>
    <property type="evidence" value="ECO:0007669"/>
    <property type="project" value="UniProtKB-UniRule"/>
</dbReference>
<evidence type="ECO:0000256" key="4">
    <source>
        <dbReference type="ARBA" id="ARBA00022695"/>
    </source>
</evidence>
<dbReference type="InterPro" id="IPR004102">
    <property type="entry name" value="Poly(ADP-ribose)pol_reg_dom"/>
</dbReference>
<evidence type="ECO:0000256" key="5">
    <source>
        <dbReference type="ARBA" id="ARBA00022723"/>
    </source>
</evidence>
<dbReference type="GO" id="GO:0008270">
    <property type="term" value="F:zinc ion binding"/>
    <property type="evidence" value="ECO:0007669"/>
    <property type="project" value="UniProtKB-KW"/>
</dbReference>
<evidence type="ECO:0000256" key="1">
    <source>
        <dbReference type="ARBA" id="ARBA00004123"/>
    </source>
</evidence>
<dbReference type="FunFam" id="1.20.142.10:FF:000001">
    <property type="entry name" value="Poly [ADP-ribose] polymerase"/>
    <property type="match status" value="1"/>
</dbReference>
<evidence type="ECO:0000313" key="21">
    <source>
        <dbReference type="EMBL" id="OWF50159.1"/>
    </source>
</evidence>
<dbReference type="GO" id="GO:0070212">
    <property type="term" value="P:protein poly-ADP-ribosylation"/>
    <property type="evidence" value="ECO:0007669"/>
    <property type="project" value="TreeGrafter"/>
</dbReference>
<dbReference type="CDD" id="cd08003">
    <property type="entry name" value="WGR_PARP2_like"/>
    <property type="match status" value="1"/>
</dbReference>
<dbReference type="Pfam" id="PF05406">
    <property type="entry name" value="WGR"/>
    <property type="match status" value="1"/>
</dbReference>